<keyword evidence="5" id="KW-0482">Metalloprotease</keyword>
<organism evidence="8 9">
    <name type="scientific">Hahella chejuensis (strain KCTC 2396)</name>
    <dbReference type="NCBI Taxonomy" id="349521"/>
    <lineage>
        <taxon>Bacteria</taxon>
        <taxon>Pseudomonadati</taxon>
        <taxon>Pseudomonadota</taxon>
        <taxon>Gammaproteobacteria</taxon>
        <taxon>Oceanospirillales</taxon>
        <taxon>Hahellaceae</taxon>
        <taxon>Hahella</taxon>
    </lineage>
</organism>
<dbReference type="MEROPS" id="M67.009"/>
<dbReference type="InterPro" id="IPR037518">
    <property type="entry name" value="MPN"/>
</dbReference>
<dbReference type="PANTHER" id="PTHR34858">
    <property type="entry name" value="CYSO-CYSTEINE PEPTIDASE"/>
    <property type="match status" value="1"/>
</dbReference>
<evidence type="ECO:0000256" key="3">
    <source>
        <dbReference type="ARBA" id="ARBA00022801"/>
    </source>
</evidence>
<proteinExistence type="predicted"/>
<dbReference type="InterPro" id="IPR000555">
    <property type="entry name" value="JAMM/MPN+_dom"/>
</dbReference>
<dbReference type="HOGENOM" id="CLU_116765_1_0_6"/>
<protein>
    <submittedName>
        <fullName evidence="8">Predicted metal-dependent protease of the PAD1/JAB1 superfamily</fullName>
    </submittedName>
</protein>
<dbReference type="OrthoDB" id="1494599at2"/>
<dbReference type="Pfam" id="PF14464">
    <property type="entry name" value="Prok-JAB"/>
    <property type="match status" value="1"/>
</dbReference>
<evidence type="ECO:0000256" key="5">
    <source>
        <dbReference type="ARBA" id="ARBA00023049"/>
    </source>
</evidence>
<dbReference type="PANTHER" id="PTHR34858:SF1">
    <property type="entry name" value="CYSO-CYSTEINE PEPTIDASE"/>
    <property type="match status" value="1"/>
</dbReference>
<evidence type="ECO:0000256" key="2">
    <source>
        <dbReference type="ARBA" id="ARBA00022723"/>
    </source>
</evidence>
<keyword evidence="9" id="KW-1185">Reference proteome</keyword>
<dbReference type="EMBL" id="CP000155">
    <property type="protein sequence ID" value="ABC29627.1"/>
    <property type="molecule type" value="Genomic_DNA"/>
</dbReference>
<evidence type="ECO:0000313" key="8">
    <source>
        <dbReference type="EMBL" id="ABC29627.1"/>
    </source>
</evidence>
<dbReference type="InterPro" id="IPR028090">
    <property type="entry name" value="JAB_dom_prok"/>
</dbReference>
<dbReference type="RefSeq" id="WP_011396696.1">
    <property type="nucleotide sequence ID" value="NC_007645.1"/>
</dbReference>
<dbReference type="Gene3D" id="3.40.140.10">
    <property type="entry name" value="Cytidine Deaminase, domain 2"/>
    <property type="match status" value="1"/>
</dbReference>
<keyword evidence="2" id="KW-0479">Metal-binding</keyword>
<dbReference type="InterPro" id="IPR051929">
    <property type="entry name" value="VirAsm_ModProt"/>
</dbReference>
<name>Q2SI97_HAHCH</name>
<dbReference type="AlphaFoldDB" id="Q2SI97"/>
<keyword evidence="4" id="KW-0862">Zinc</keyword>
<dbReference type="KEGG" id="hch:HCH_02850"/>
<dbReference type="STRING" id="349521.HCH_02850"/>
<gene>
    <name evidence="8" type="ordered locus">HCH_02850</name>
</gene>
<evidence type="ECO:0000313" key="9">
    <source>
        <dbReference type="Proteomes" id="UP000000238"/>
    </source>
</evidence>
<keyword evidence="1 8" id="KW-0645">Protease</keyword>
<dbReference type="eggNOG" id="COG1310">
    <property type="taxonomic scope" value="Bacteria"/>
</dbReference>
<keyword evidence="3" id="KW-0378">Hydrolase</keyword>
<reference evidence="8 9" key="1">
    <citation type="journal article" date="2005" name="Nucleic Acids Res.">
        <title>Genomic blueprint of Hahella chejuensis, a marine microbe producing an algicidal agent.</title>
        <authorList>
            <person name="Jeong H."/>
            <person name="Yim J.H."/>
            <person name="Lee C."/>
            <person name="Choi S.-H."/>
            <person name="Park Y.K."/>
            <person name="Yoon S.H."/>
            <person name="Hur C.-G."/>
            <person name="Kang H.-Y."/>
            <person name="Kim D."/>
            <person name="Lee H.H."/>
            <person name="Park K.H."/>
            <person name="Park S.-H."/>
            <person name="Park H.-S."/>
            <person name="Lee H.K."/>
            <person name="Oh T.K."/>
            <person name="Kim J.F."/>
        </authorList>
    </citation>
    <scope>NUCLEOTIDE SEQUENCE [LARGE SCALE GENOMIC DNA]</scope>
    <source>
        <strain evidence="8 9">KCTC 2396</strain>
    </source>
</reference>
<dbReference type="Proteomes" id="UP000000238">
    <property type="component" value="Chromosome"/>
</dbReference>
<feature type="region of interest" description="Disordered" evidence="6">
    <location>
        <begin position="138"/>
        <end position="172"/>
    </location>
</feature>
<feature type="domain" description="MPN" evidence="7">
    <location>
        <begin position="2"/>
        <end position="125"/>
    </location>
</feature>
<dbReference type="GO" id="GO:0008270">
    <property type="term" value="F:zinc ion binding"/>
    <property type="evidence" value="ECO:0007669"/>
    <property type="project" value="TreeGrafter"/>
</dbReference>
<accession>Q2SI97</accession>
<evidence type="ECO:0000256" key="4">
    <source>
        <dbReference type="ARBA" id="ARBA00022833"/>
    </source>
</evidence>
<evidence type="ECO:0000259" key="7">
    <source>
        <dbReference type="PROSITE" id="PS50249"/>
    </source>
</evidence>
<evidence type="ECO:0000256" key="1">
    <source>
        <dbReference type="ARBA" id="ARBA00022670"/>
    </source>
</evidence>
<evidence type="ECO:0000256" key="6">
    <source>
        <dbReference type="SAM" id="MobiDB-lite"/>
    </source>
</evidence>
<dbReference type="CDD" id="cd08070">
    <property type="entry name" value="MPN_like"/>
    <property type="match status" value="1"/>
</dbReference>
<dbReference type="SMART" id="SM00232">
    <property type="entry name" value="JAB_MPN"/>
    <property type="match status" value="1"/>
</dbReference>
<dbReference type="GO" id="GO:0006508">
    <property type="term" value="P:proteolysis"/>
    <property type="evidence" value="ECO:0007669"/>
    <property type="project" value="UniProtKB-KW"/>
</dbReference>
<dbReference type="SUPFAM" id="SSF102712">
    <property type="entry name" value="JAB1/MPN domain"/>
    <property type="match status" value="1"/>
</dbReference>
<sequence length="172" mass="19250">MLTILSELVDAMVRQAQAEHPIETCGVIAGREGSDRPLRLIPMRNAAASSDMFMFDAREQLQIWREMDANGEEPVVIYHSHTASRAYPSKDDILCAAEPHAHYVIIPTDPEHGSDIRSFRIVNGAVVEETIKAVEHYSGEKPLPLSEDRSSHVNHHSYSNRSATADRRSEAY</sequence>
<dbReference type="GO" id="GO:0008235">
    <property type="term" value="F:metalloexopeptidase activity"/>
    <property type="evidence" value="ECO:0007669"/>
    <property type="project" value="TreeGrafter"/>
</dbReference>
<dbReference type="PROSITE" id="PS50249">
    <property type="entry name" value="MPN"/>
    <property type="match status" value="1"/>
</dbReference>